<reference evidence="2 3" key="1">
    <citation type="submission" date="2018-10" db="EMBL/GenBank/DDBJ databases">
        <title>Sequencing the genomes of 1000 actinobacteria strains.</title>
        <authorList>
            <person name="Klenk H.-P."/>
        </authorList>
    </citation>
    <scope>NUCLEOTIDE SEQUENCE [LARGE SCALE GENOMIC DNA]</scope>
    <source>
        <strain evidence="2 3">DSM 45175</strain>
    </source>
</reference>
<feature type="transmembrane region" description="Helical" evidence="1">
    <location>
        <begin position="149"/>
        <end position="170"/>
    </location>
</feature>
<feature type="transmembrane region" description="Helical" evidence="1">
    <location>
        <begin position="220"/>
        <end position="240"/>
    </location>
</feature>
<evidence type="ECO:0000313" key="3">
    <source>
        <dbReference type="Proteomes" id="UP000277671"/>
    </source>
</evidence>
<feature type="transmembrane region" description="Helical" evidence="1">
    <location>
        <begin position="67"/>
        <end position="85"/>
    </location>
</feature>
<protein>
    <submittedName>
        <fullName evidence="2">Uncharacterized protein</fullName>
    </submittedName>
</protein>
<accession>A0A495JQ88</accession>
<gene>
    <name evidence="2" type="ORF">BDK92_5551</name>
</gene>
<dbReference type="Proteomes" id="UP000277671">
    <property type="component" value="Unassembled WGS sequence"/>
</dbReference>
<feature type="transmembrane region" description="Helical" evidence="1">
    <location>
        <begin position="106"/>
        <end position="129"/>
    </location>
</feature>
<keyword evidence="3" id="KW-1185">Reference proteome</keyword>
<feature type="transmembrane region" description="Helical" evidence="1">
    <location>
        <begin position="182"/>
        <end position="208"/>
    </location>
</feature>
<sequence>MVRWCAGTTVERVIKAEVGGADRSSAPPPPLEPDVPRWIQLPVRVVATLILVPLGLLWAALRYAGRLLLRYLILPLGWAVDRLLWRPLVWVARNLLWRPLVWVARYLLWLPLVWVARCLLWLPMVWLARQLAWVSVHLLWRPLLWVARQLIWLPLVWLTHHLVLVPLGWLHRQLAPPVRALVRLLVVAAHWSGGQLLRLSGLLWAALAHLGRALVDGVRFGWWVAALVGRFGYRFLLRPVGLALAWLGRHTLVPIGYAVAWLVGRIVALARLIWLGLRYVLRVLISGARFGWWLAVLLGRFVHRFLLRPVGIALRWLWRHSAVPFAAAVRWGWSHGVVPAGRWLRDDVVGPVRVTVRQVLVALGLRRRA</sequence>
<keyword evidence="1" id="KW-0472">Membrane</keyword>
<dbReference type="AlphaFoldDB" id="A0A495JQ88"/>
<organism evidence="2 3">
    <name type="scientific">Micromonospora pisi</name>
    <dbReference type="NCBI Taxonomy" id="589240"/>
    <lineage>
        <taxon>Bacteria</taxon>
        <taxon>Bacillati</taxon>
        <taxon>Actinomycetota</taxon>
        <taxon>Actinomycetes</taxon>
        <taxon>Micromonosporales</taxon>
        <taxon>Micromonosporaceae</taxon>
        <taxon>Micromonospora</taxon>
    </lineage>
</organism>
<keyword evidence="1" id="KW-0812">Transmembrane</keyword>
<name>A0A495JQ88_9ACTN</name>
<dbReference type="EMBL" id="RBKT01000001">
    <property type="protein sequence ID" value="RKR91160.1"/>
    <property type="molecule type" value="Genomic_DNA"/>
</dbReference>
<feature type="transmembrane region" description="Helical" evidence="1">
    <location>
        <begin position="41"/>
        <end position="61"/>
    </location>
</feature>
<feature type="transmembrane region" description="Helical" evidence="1">
    <location>
        <begin position="279"/>
        <end position="298"/>
    </location>
</feature>
<evidence type="ECO:0000313" key="2">
    <source>
        <dbReference type="EMBL" id="RKR91160.1"/>
    </source>
</evidence>
<proteinExistence type="predicted"/>
<feature type="transmembrane region" description="Helical" evidence="1">
    <location>
        <begin position="252"/>
        <end position="273"/>
    </location>
</feature>
<comment type="caution">
    <text evidence="2">The sequence shown here is derived from an EMBL/GenBank/DDBJ whole genome shotgun (WGS) entry which is preliminary data.</text>
</comment>
<evidence type="ECO:0000256" key="1">
    <source>
        <dbReference type="SAM" id="Phobius"/>
    </source>
</evidence>
<keyword evidence="1" id="KW-1133">Transmembrane helix</keyword>